<dbReference type="EMBL" id="FCNW02000005">
    <property type="protein sequence ID" value="SAL27853.1"/>
    <property type="molecule type" value="Genomic_DNA"/>
</dbReference>
<dbReference type="GO" id="GO:0030288">
    <property type="term" value="C:outer membrane-bounded periplasmic space"/>
    <property type="evidence" value="ECO:0007669"/>
    <property type="project" value="TreeGrafter"/>
</dbReference>
<dbReference type="Gene3D" id="3.30.750.44">
    <property type="match status" value="1"/>
</dbReference>
<dbReference type="SMART" id="SM00245">
    <property type="entry name" value="TSPc"/>
    <property type="match status" value="1"/>
</dbReference>
<comment type="caution">
    <text evidence="3">The sequence shown here is derived from an EMBL/GenBank/DDBJ whole genome shotgun (WGS) entry which is preliminary data.</text>
</comment>
<dbReference type="Gene3D" id="2.30.42.10">
    <property type="match status" value="1"/>
</dbReference>
<dbReference type="GO" id="GO:0004175">
    <property type="term" value="F:endopeptidase activity"/>
    <property type="evidence" value="ECO:0007669"/>
    <property type="project" value="TreeGrafter"/>
</dbReference>
<dbReference type="InterPro" id="IPR029045">
    <property type="entry name" value="ClpP/crotonase-like_dom_sf"/>
</dbReference>
<dbReference type="InterPro" id="IPR001478">
    <property type="entry name" value="PDZ"/>
</dbReference>
<proteinExistence type="predicted"/>
<dbReference type="PANTHER" id="PTHR32060">
    <property type="entry name" value="TAIL-SPECIFIC PROTEASE"/>
    <property type="match status" value="1"/>
</dbReference>
<feature type="domain" description="Tail specific protease" evidence="2">
    <location>
        <begin position="168"/>
        <end position="353"/>
    </location>
</feature>
<dbReference type="AlphaFoldDB" id="A0A158G7M1"/>
<dbReference type="SMART" id="SM00228">
    <property type="entry name" value="PDZ"/>
    <property type="match status" value="1"/>
</dbReference>
<dbReference type="InterPro" id="IPR041489">
    <property type="entry name" value="PDZ_6"/>
</dbReference>
<dbReference type="PANTHER" id="PTHR32060:SF22">
    <property type="entry name" value="CARBOXYL-TERMINAL-PROCESSING PEPTIDASE 3, CHLOROPLASTIC"/>
    <property type="match status" value="1"/>
</dbReference>
<dbReference type="InterPro" id="IPR036034">
    <property type="entry name" value="PDZ_sf"/>
</dbReference>
<dbReference type="Pfam" id="PF03572">
    <property type="entry name" value="Peptidase_S41"/>
    <property type="match status" value="1"/>
</dbReference>
<accession>A0A158G7M1</accession>
<dbReference type="STRING" id="326474.AWB65_01638"/>
<keyword evidence="4" id="KW-1185">Reference proteome</keyword>
<dbReference type="SUPFAM" id="SSF50156">
    <property type="entry name" value="PDZ domain-like"/>
    <property type="match status" value="1"/>
</dbReference>
<reference evidence="3" key="1">
    <citation type="submission" date="2016-01" db="EMBL/GenBank/DDBJ databases">
        <authorList>
            <person name="Peeters C."/>
        </authorList>
    </citation>
    <scope>NUCLEOTIDE SEQUENCE [LARGE SCALE GENOMIC DNA]</scope>
    <source>
        <strain evidence="3">LMG 22934</strain>
    </source>
</reference>
<name>A0A158G7M1_9BURK</name>
<dbReference type="GO" id="GO:0007165">
    <property type="term" value="P:signal transduction"/>
    <property type="evidence" value="ECO:0007669"/>
    <property type="project" value="TreeGrafter"/>
</dbReference>
<dbReference type="SUPFAM" id="SSF52096">
    <property type="entry name" value="ClpP/crotonase"/>
    <property type="match status" value="1"/>
</dbReference>
<protein>
    <recommendedName>
        <fullName evidence="5">Peptidase S41</fullName>
    </recommendedName>
</protein>
<evidence type="ECO:0000313" key="3">
    <source>
        <dbReference type="EMBL" id="SAL27853.1"/>
    </source>
</evidence>
<dbReference type="Pfam" id="PF17820">
    <property type="entry name" value="PDZ_6"/>
    <property type="match status" value="1"/>
</dbReference>
<dbReference type="GO" id="GO:0006508">
    <property type="term" value="P:proteolysis"/>
    <property type="evidence" value="ECO:0007669"/>
    <property type="project" value="InterPro"/>
</dbReference>
<feature type="domain" description="PDZ" evidence="1">
    <location>
        <begin position="93"/>
        <end position="167"/>
    </location>
</feature>
<gene>
    <name evidence="3" type="ORF">AWB65_01638</name>
</gene>
<evidence type="ECO:0008006" key="5">
    <source>
        <dbReference type="Google" id="ProtNLM"/>
    </source>
</evidence>
<dbReference type="Proteomes" id="UP000054977">
    <property type="component" value="Unassembled WGS sequence"/>
</dbReference>
<evidence type="ECO:0000313" key="4">
    <source>
        <dbReference type="Proteomes" id="UP000054977"/>
    </source>
</evidence>
<dbReference type="GO" id="GO:0008236">
    <property type="term" value="F:serine-type peptidase activity"/>
    <property type="evidence" value="ECO:0007669"/>
    <property type="project" value="InterPro"/>
</dbReference>
<dbReference type="Gene3D" id="3.90.226.10">
    <property type="entry name" value="2-enoyl-CoA Hydratase, Chain A, domain 1"/>
    <property type="match status" value="1"/>
</dbReference>
<dbReference type="InterPro" id="IPR005151">
    <property type="entry name" value="Tail-specific_protease"/>
</dbReference>
<evidence type="ECO:0000259" key="2">
    <source>
        <dbReference type="SMART" id="SM00245"/>
    </source>
</evidence>
<sequence length="369" mass="38445">MLATALLAGGCSQPVDDNGEHRPADARAASGTDAALRLYTDALSVITQRAAFATADTRQVVARMLTDYLGAEDPYSGFMTRDEYAKYRALSKGSYGGVGMDLERRHSGETICYPYARGPAELAGVRAGERLVSIDGTLVAGKPLPVLAALATGAQGSPVLLQIADASGATRRVSVTRSRVDAPALTLDTVGSLQVIRIARFAPSTRSEVEAALARWDAKHPVVFDLRGCGGGDFYAAIDTAMLFLDKGLPIVTVSGRDGARLYSSTLDRTPRPHTPYLWQDEATASAAEVFIAALTGNERGVSIGTQSAGKGSRQDIFELADGSALILTTGYLTAPRGLAFNGRGLAPMKALAAGAGTAAYASATPSTE</sequence>
<organism evidence="3 4">
    <name type="scientific">Caballeronia humi</name>
    <dbReference type="NCBI Taxonomy" id="326474"/>
    <lineage>
        <taxon>Bacteria</taxon>
        <taxon>Pseudomonadati</taxon>
        <taxon>Pseudomonadota</taxon>
        <taxon>Betaproteobacteria</taxon>
        <taxon>Burkholderiales</taxon>
        <taxon>Burkholderiaceae</taxon>
        <taxon>Caballeronia</taxon>
    </lineage>
</organism>
<evidence type="ECO:0000259" key="1">
    <source>
        <dbReference type="SMART" id="SM00228"/>
    </source>
</evidence>